<organism evidence="6 7">
    <name type="scientific">Candidatus Afipia apatlaquensis</name>
    <dbReference type="NCBI Taxonomy" id="2712852"/>
    <lineage>
        <taxon>Bacteria</taxon>
        <taxon>Pseudomonadati</taxon>
        <taxon>Pseudomonadota</taxon>
        <taxon>Alphaproteobacteria</taxon>
        <taxon>Hyphomicrobiales</taxon>
        <taxon>Nitrobacteraceae</taxon>
        <taxon>Afipia</taxon>
    </lineage>
</organism>
<feature type="region of interest" description="Disordered" evidence="4">
    <location>
        <begin position="1"/>
        <end position="24"/>
    </location>
</feature>
<dbReference type="GO" id="GO:0005840">
    <property type="term" value="C:ribosome"/>
    <property type="evidence" value="ECO:0007669"/>
    <property type="project" value="UniProtKB-KW"/>
</dbReference>
<evidence type="ECO:0000256" key="3">
    <source>
        <dbReference type="ARBA" id="ARBA00035479"/>
    </source>
</evidence>
<evidence type="ECO:0000259" key="5">
    <source>
        <dbReference type="Pfam" id="PF01386"/>
    </source>
</evidence>
<gene>
    <name evidence="6" type="ORF">G4V63_32785</name>
</gene>
<dbReference type="Proteomes" id="UP000480266">
    <property type="component" value="Unassembled WGS sequence"/>
</dbReference>
<dbReference type="GO" id="GO:1990904">
    <property type="term" value="C:ribonucleoprotein complex"/>
    <property type="evidence" value="ECO:0007669"/>
    <property type="project" value="UniProtKB-KW"/>
</dbReference>
<keyword evidence="1 6" id="KW-0689">Ribosomal protein</keyword>
<proteinExistence type="predicted"/>
<reference evidence="6" key="1">
    <citation type="submission" date="2020-02" db="EMBL/GenBank/DDBJ databases">
        <title>Draft genome sequence of Candidatus Afipia apatlaquensis IBT-C3, a potential strain for decolorization of textile dyes.</title>
        <authorList>
            <person name="Sanchez-Reyes A."/>
            <person name="Breton-Deval L."/>
            <person name="Mangelson H."/>
            <person name="Sanchez-Flores A."/>
        </authorList>
    </citation>
    <scope>NUCLEOTIDE SEQUENCE [LARGE SCALE GENOMIC DNA]</scope>
    <source>
        <strain evidence="6">IBT-C3</strain>
    </source>
</reference>
<feature type="domain" description="Large ribosomal subunit protein bL25 L25" evidence="5">
    <location>
        <begin position="7"/>
        <end position="39"/>
    </location>
</feature>
<dbReference type="InterPro" id="IPR011035">
    <property type="entry name" value="Ribosomal_bL25/Gln-tRNA_synth"/>
</dbReference>
<dbReference type="Gene3D" id="2.40.240.10">
    <property type="entry name" value="Ribosomal Protein L25, Chain P"/>
    <property type="match status" value="1"/>
</dbReference>
<name>A0A7C9VKV0_9BRAD</name>
<accession>A0A7C9VKV0</accession>
<dbReference type="SUPFAM" id="SSF50715">
    <property type="entry name" value="Ribosomal protein L25-like"/>
    <property type="match status" value="1"/>
</dbReference>
<keyword evidence="2" id="KW-0687">Ribonucleoprotein</keyword>
<feature type="compositionally biased region" description="Low complexity" evidence="4">
    <location>
        <begin position="10"/>
        <end position="19"/>
    </location>
</feature>
<sequence length="40" mass="4217">MATVKELKATARPKAGKGAARAERRAGRIPAVIYGNNQPP</sequence>
<dbReference type="GO" id="GO:0003735">
    <property type="term" value="F:structural constituent of ribosome"/>
    <property type="evidence" value="ECO:0007669"/>
    <property type="project" value="InterPro"/>
</dbReference>
<keyword evidence="7" id="KW-1185">Reference proteome</keyword>
<feature type="non-terminal residue" evidence="6">
    <location>
        <position position="40"/>
    </location>
</feature>
<comment type="caution">
    <text evidence="6">The sequence shown here is derived from an EMBL/GenBank/DDBJ whole genome shotgun (WGS) entry which is preliminary data.</text>
</comment>
<protein>
    <recommendedName>
        <fullName evidence="3">50S ribosomal protein L25</fullName>
    </recommendedName>
</protein>
<dbReference type="Pfam" id="PF01386">
    <property type="entry name" value="Ribosomal_L25p"/>
    <property type="match status" value="1"/>
</dbReference>
<evidence type="ECO:0000313" key="6">
    <source>
        <dbReference type="EMBL" id="NGX99786.1"/>
    </source>
</evidence>
<dbReference type="InterPro" id="IPR020056">
    <property type="entry name" value="Rbsml_bL25/Gln-tRNA_synth_N"/>
</dbReference>
<evidence type="ECO:0000256" key="4">
    <source>
        <dbReference type="SAM" id="MobiDB-lite"/>
    </source>
</evidence>
<evidence type="ECO:0000313" key="7">
    <source>
        <dbReference type="Proteomes" id="UP000480266"/>
    </source>
</evidence>
<dbReference type="GO" id="GO:0006412">
    <property type="term" value="P:translation"/>
    <property type="evidence" value="ECO:0007669"/>
    <property type="project" value="InterPro"/>
</dbReference>
<evidence type="ECO:0000256" key="2">
    <source>
        <dbReference type="ARBA" id="ARBA00023274"/>
    </source>
</evidence>
<dbReference type="AlphaFoldDB" id="A0A7C9VKV0"/>
<evidence type="ECO:0000256" key="1">
    <source>
        <dbReference type="ARBA" id="ARBA00022980"/>
    </source>
</evidence>
<dbReference type="EMBL" id="JAAMRR010001689">
    <property type="protein sequence ID" value="NGX99786.1"/>
    <property type="molecule type" value="Genomic_DNA"/>
</dbReference>
<dbReference type="InterPro" id="IPR029751">
    <property type="entry name" value="Ribosomal_L25_dom"/>
</dbReference>